<feature type="region of interest" description="Disordered" evidence="2">
    <location>
        <begin position="76"/>
        <end position="96"/>
    </location>
</feature>
<protein>
    <submittedName>
        <fullName evidence="3">Uncharacterized protein</fullName>
    </submittedName>
</protein>
<keyword evidence="4" id="KW-1185">Reference proteome</keyword>
<reference evidence="3 4" key="1">
    <citation type="submission" date="2019-12" db="EMBL/GenBank/DDBJ databases">
        <title>Alteromonas phage V22 represents a new genus of marine bacteriophages that requires a novel tail fiber chaperone for host recognition.</title>
        <authorList>
            <person name="Gonzalez-Serrano R."/>
            <person name="Dunne M."/>
            <person name="Rosselli R."/>
            <person name="Martin-Cuadrado A.-B."/>
            <person name="Grosboillot V."/>
            <person name="Zinsli L."/>
            <person name="Roda-Garcia J.J."/>
            <person name="Loessner M.J."/>
            <person name="Rodriguez-Valera F."/>
        </authorList>
    </citation>
    <scope>NUCLEOTIDE SEQUENCE [LARGE SCALE GENOMIC DNA]</scope>
</reference>
<dbReference type="Proteomes" id="UP000479357">
    <property type="component" value="Segment"/>
</dbReference>
<sequence length="96" mass="11150">MYIPKDKAQRKDYLQKVQNVANLENEIKMLREDKKAIVDDAVEKYGVTPKEFNAVVKVQIDKNKIEDEIEERATALSNHEILTGQRDYPEEEQSEG</sequence>
<feature type="coiled-coil region" evidence="1">
    <location>
        <begin position="13"/>
        <end position="40"/>
    </location>
</feature>
<dbReference type="EMBL" id="MN877442">
    <property type="protein sequence ID" value="QHZ59822.1"/>
    <property type="molecule type" value="Genomic_DNA"/>
</dbReference>
<organism evidence="3 4">
    <name type="scientific">Alteromonas phage vB_AmeM_PT11-V22</name>
    <dbReference type="NCBI Taxonomy" id="2704031"/>
    <lineage>
        <taxon>Viruses</taxon>
        <taxon>Duplodnaviria</taxon>
        <taxon>Heunggongvirae</taxon>
        <taxon>Uroviricota</taxon>
        <taxon>Caudoviricetes</taxon>
        <taxon>Myoalterovirus</taxon>
        <taxon>Myoalterovirus PT11V22</taxon>
    </lineage>
</organism>
<evidence type="ECO:0000313" key="4">
    <source>
        <dbReference type="Proteomes" id="UP000479357"/>
    </source>
</evidence>
<dbReference type="KEGG" id="vg:55626486"/>
<proteinExistence type="predicted"/>
<dbReference type="GeneID" id="55626486"/>
<name>A0A6C0R315_9CAUD</name>
<evidence type="ECO:0000256" key="2">
    <source>
        <dbReference type="SAM" id="MobiDB-lite"/>
    </source>
</evidence>
<accession>A0A6C0R315</accession>
<evidence type="ECO:0000313" key="3">
    <source>
        <dbReference type="EMBL" id="QHZ59822.1"/>
    </source>
</evidence>
<evidence type="ECO:0000256" key="1">
    <source>
        <dbReference type="SAM" id="Coils"/>
    </source>
</evidence>
<keyword evidence="1" id="KW-0175">Coiled coil</keyword>
<dbReference type="RefSeq" id="YP_009855746.1">
    <property type="nucleotide sequence ID" value="NC_048847.1"/>
</dbReference>